<feature type="region of interest" description="Disordered" evidence="1">
    <location>
        <begin position="130"/>
        <end position="156"/>
    </location>
</feature>
<evidence type="ECO:0000313" key="3">
    <source>
        <dbReference type="Proteomes" id="UP001241169"/>
    </source>
</evidence>
<protein>
    <submittedName>
        <fullName evidence="2">Uncharacterized protein</fullName>
    </submittedName>
</protein>
<proteinExistence type="predicted"/>
<sequence>MEAFNLTTSDFFFNLTPDIIFPPTSSRFYRLAFSSSDSSYLTTSTELSISHSGASIPRFTSLLRQQCFDIRSPVPLDSAELSLPYQTKTPAVIREHNIWYPYSKGMTPFERCKARWAMYARLGQGHAPGAVRGPPYNGRGTRSASRGGTAAVSGPHSISEGQVQLSQGGGHGQVGFHLGKALVTDGMDGRQNERSPTLIERLTCLILERPPSITFRYLILETSPPPAPPTVQPGKYRRSTCRFSKPQQGAAQRHLDISMAMTTSTKKDKGLLLFSSSVPSAATAS</sequence>
<reference evidence="2 3" key="1">
    <citation type="submission" date="2016-10" db="EMBL/GenBank/DDBJ databases">
        <title>The genome sequence of Colletotrichum fioriniae PJ7.</title>
        <authorList>
            <person name="Baroncelli R."/>
        </authorList>
    </citation>
    <scope>NUCLEOTIDE SEQUENCE [LARGE SCALE GENOMIC DNA]</scope>
    <source>
        <strain evidence="2 3">IMI 384185</strain>
    </source>
</reference>
<organism evidence="2 3">
    <name type="scientific">Colletotrichum paranaense</name>
    <dbReference type="NCBI Taxonomy" id="1914294"/>
    <lineage>
        <taxon>Eukaryota</taxon>
        <taxon>Fungi</taxon>
        <taxon>Dikarya</taxon>
        <taxon>Ascomycota</taxon>
        <taxon>Pezizomycotina</taxon>
        <taxon>Sordariomycetes</taxon>
        <taxon>Hypocreomycetidae</taxon>
        <taxon>Glomerellales</taxon>
        <taxon>Glomerellaceae</taxon>
        <taxon>Colletotrichum</taxon>
        <taxon>Colletotrichum acutatum species complex</taxon>
    </lineage>
</organism>
<dbReference type="RefSeq" id="XP_060340890.1">
    <property type="nucleotide sequence ID" value="XM_060500409.1"/>
</dbReference>
<gene>
    <name evidence="2" type="ORF">CPAR01_16164</name>
</gene>
<comment type="caution">
    <text evidence="2">The sequence shown here is derived from an EMBL/GenBank/DDBJ whole genome shotgun (WGS) entry which is preliminary data.</text>
</comment>
<keyword evidence="3" id="KW-1185">Reference proteome</keyword>
<feature type="compositionally biased region" description="Low complexity" evidence="1">
    <location>
        <begin position="138"/>
        <end position="151"/>
    </location>
</feature>
<dbReference type="EMBL" id="MOPA01000023">
    <property type="protein sequence ID" value="KAK1517300.1"/>
    <property type="molecule type" value="Genomic_DNA"/>
</dbReference>
<evidence type="ECO:0000256" key="1">
    <source>
        <dbReference type="SAM" id="MobiDB-lite"/>
    </source>
</evidence>
<accession>A0ABQ9RWT8</accession>
<evidence type="ECO:0000313" key="2">
    <source>
        <dbReference type="EMBL" id="KAK1517300.1"/>
    </source>
</evidence>
<dbReference type="GeneID" id="85384308"/>
<name>A0ABQ9RWT8_9PEZI</name>
<dbReference type="Proteomes" id="UP001241169">
    <property type="component" value="Unassembled WGS sequence"/>
</dbReference>